<sequence>MCHKYLIAIGLGLMLIYACSYDVSQKGTYMKNYYDALKKTEPQQIALLKAGSDEEKKAVLQFKDFYRVFSSEKIRGNVRALYREDAYFRDGFREVMGIDAIEKYFVSSTEAFLECTFDIQDVAVHEGNYYFRWVMTLVLKRNKDERVQAVGMSHVRFDERGKVIFHQDYWDTGIIYEKIPILGPIITWIRQRI</sequence>
<organism evidence="2">
    <name type="scientific">hydrocarbon metagenome</name>
    <dbReference type="NCBI Taxonomy" id="938273"/>
    <lineage>
        <taxon>unclassified sequences</taxon>
        <taxon>metagenomes</taxon>
        <taxon>ecological metagenomes</taxon>
    </lineage>
</organism>
<name>A0A0W8FMD0_9ZZZZ</name>
<dbReference type="EMBL" id="LNQE01000997">
    <property type="protein sequence ID" value="KUG21993.1"/>
    <property type="molecule type" value="Genomic_DNA"/>
</dbReference>
<gene>
    <name evidence="2" type="ORF">ASZ90_008238</name>
</gene>
<accession>A0A0W8FMD0</accession>
<dbReference type="InterPro" id="IPR037401">
    <property type="entry name" value="SnoaL-like"/>
</dbReference>
<dbReference type="AlphaFoldDB" id="A0A0W8FMD0"/>
<proteinExistence type="predicted"/>
<dbReference type="Gene3D" id="3.10.450.50">
    <property type="match status" value="1"/>
</dbReference>
<feature type="domain" description="SnoaL-like" evidence="1">
    <location>
        <begin position="63"/>
        <end position="164"/>
    </location>
</feature>
<comment type="caution">
    <text evidence="2">The sequence shown here is derived from an EMBL/GenBank/DDBJ whole genome shotgun (WGS) entry which is preliminary data.</text>
</comment>
<dbReference type="PROSITE" id="PS51257">
    <property type="entry name" value="PROKAR_LIPOPROTEIN"/>
    <property type="match status" value="1"/>
</dbReference>
<evidence type="ECO:0000259" key="1">
    <source>
        <dbReference type="Pfam" id="PF12680"/>
    </source>
</evidence>
<reference evidence="2" key="1">
    <citation type="journal article" date="2015" name="Proc. Natl. Acad. Sci. U.S.A.">
        <title>Networks of energetic and metabolic interactions define dynamics in microbial communities.</title>
        <authorList>
            <person name="Embree M."/>
            <person name="Liu J.K."/>
            <person name="Al-Bassam M.M."/>
            <person name="Zengler K."/>
        </authorList>
    </citation>
    <scope>NUCLEOTIDE SEQUENCE</scope>
</reference>
<dbReference type="InterPro" id="IPR032710">
    <property type="entry name" value="NTF2-like_dom_sf"/>
</dbReference>
<evidence type="ECO:0000313" key="2">
    <source>
        <dbReference type="EMBL" id="KUG21993.1"/>
    </source>
</evidence>
<dbReference type="Pfam" id="PF12680">
    <property type="entry name" value="SnoaL_2"/>
    <property type="match status" value="1"/>
</dbReference>
<dbReference type="SUPFAM" id="SSF54427">
    <property type="entry name" value="NTF2-like"/>
    <property type="match status" value="1"/>
</dbReference>
<protein>
    <submittedName>
        <fullName evidence="2">Putative transcriptional regulator</fullName>
    </submittedName>
</protein>